<reference evidence="1 2" key="1">
    <citation type="submission" date="2020-02" db="EMBL/GenBank/DDBJ databases">
        <title>Whole-genome sequencing and comparative analysis of the genomes of Bacteroides thetaiotaomicron and Escherichia coli isolated from a healthy resident in Vietnam.</title>
        <authorList>
            <person name="Mohsin M."/>
            <person name="Tanaka K."/>
            <person name="Kawahara R."/>
            <person name="Kondo S."/>
            <person name="Noguchi H."/>
            <person name="Motooka D."/>
            <person name="Nakamura S."/>
            <person name="Khong D.T."/>
            <person name="Nguyen T.N."/>
            <person name="Tran H.T."/>
            <person name="Yamamoto Y."/>
        </authorList>
    </citation>
    <scope>NUCLEOTIDE SEQUENCE [LARGE SCALE GENOMIC DNA]</scope>
    <source>
        <strain evidence="1 2">F9-2</strain>
    </source>
</reference>
<organism evidence="1 2">
    <name type="scientific">Bacteroides thetaiotaomicron</name>
    <dbReference type="NCBI Taxonomy" id="818"/>
    <lineage>
        <taxon>Bacteria</taxon>
        <taxon>Pseudomonadati</taxon>
        <taxon>Bacteroidota</taxon>
        <taxon>Bacteroidia</taxon>
        <taxon>Bacteroidales</taxon>
        <taxon>Bacteroidaceae</taxon>
        <taxon>Bacteroides</taxon>
    </lineage>
</organism>
<dbReference type="EMBL" id="AP022660">
    <property type="protein sequence ID" value="BCA50456.1"/>
    <property type="molecule type" value="Genomic_DNA"/>
</dbReference>
<evidence type="ECO:0000313" key="2">
    <source>
        <dbReference type="Proteomes" id="UP000500882"/>
    </source>
</evidence>
<sequence length="60" mass="7043">MLAVASMNLVCSTLVLLRIKEVISDKECLNDIYKRPYNVLVKFNYMDDEKVKMLLYVINK</sequence>
<dbReference type="AlphaFoldDB" id="A0A679HHE6"/>
<proteinExistence type="predicted"/>
<accession>A0A679HHE6</accession>
<evidence type="ECO:0000313" key="1">
    <source>
        <dbReference type="EMBL" id="BCA50456.1"/>
    </source>
</evidence>
<name>A0A679HHE6_BACT4</name>
<dbReference type="Proteomes" id="UP000500882">
    <property type="component" value="Chromosome"/>
</dbReference>
<protein>
    <submittedName>
        <fullName evidence="1">Uncharacterized protein</fullName>
    </submittedName>
</protein>
<gene>
    <name evidence="1" type="ORF">BatF92_23980</name>
</gene>